<reference evidence="4 5" key="2">
    <citation type="submission" date="2018-11" db="EMBL/GenBank/DDBJ databases">
        <authorList>
            <consortium name="Pathogen Informatics"/>
        </authorList>
    </citation>
    <scope>NUCLEOTIDE SEQUENCE [LARGE SCALE GENOMIC DNA]</scope>
</reference>
<dbReference type="GO" id="GO:0046872">
    <property type="term" value="F:metal ion binding"/>
    <property type="evidence" value="ECO:0007669"/>
    <property type="project" value="UniProtKB-KW"/>
</dbReference>
<accession>A0A0M3J3X7</accession>
<dbReference type="PANTHER" id="PTHR11474">
    <property type="entry name" value="TYROSINASE FAMILY MEMBER"/>
    <property type="match status" value="1"/>
</dbReference>
<dbReference type="Proteomes" id="UP000267096">
    <property type="component" value="Unassembled WGS sequence"/>
</dbReference>
<dbReference type="InterPro" id="IPR008922">
    <property type="entry name" value="Di-copper_centre_dom_sf"/>
</dbReference>
<dbReference type="GO" id="GO:0016491">
    <property type="term" value="F:oxidoreductase activity"/>
    <property type="evidence" value="ECO:0007669"/>
    <property type="project" value="InterPro"/>
</dbReference>
<dbReference type="InterPro" id="IPR003582">
    <property type="entry name" value="ShKT_dom"/>
</dbReference>
<dbReference type="AlphaFoldDB" id="A0A0M3J3X7"/>
<evidence type="ECO:0000313" key="5">
    <source>
        <dbReference type="Proteomes" id="UP000267096"/>
    </source>
</evidence>
<evidence type="ECO:0000256" key="1">
    <source>
        <dbReference type="ARBA" id="ARBA00022723"/>
    </source>
</evidence>
<dbReference type="InterPro" id="IPR050316">
    <property type="entry name" value="Tyrosinase/Hemocyanin"/>
</dbReference>
<reference evidence="6" key="1">
    <citation type="submission" date="2017-02" db="UniProtKB">
        <authorList>
            <consortium name="WormBaseParasite"/>
        </authorList>
    </citation>
    <scope>IDENTIFICATION</scope>
</reference>
<dbReference type="Pfam" id="PF01549">
    <property type="entry name" value="ShK"/>
    <property type="match status" value="2"/>
</dbReference>
<dbReference type="InterPro" id="IPR002227">
    <property type="entry name" value="Tyrosinase_Cu-bd"/>
</dbReference>
<feature type="domain" description="ShKT" evidence="3">
    <location>
        <begin position="278"/>
        <end position="313"/>
    </location>
</feature>
<name>A0A0M3J3X7_ANISI</name>
<dbReference type="WBParaSite" id="ASIM_0000224001-mRNA-1">
    <property type="protein sequence ID" value="ASIM_0000224001-mRNA-1"/>
    <property type="gene ID" value="ASIM_0000224001"/>
</dbReference>
<dbReference type="PANTHER" id="PTHR11474:SF84">
    <property type="entry name" value="SHKT DOMAIN-CONTAINING PROTEIN"/>
    <property type="match status" value="1"/>
</dbReference>
<dbReference type="Gene3D" id="1.10.10.1940">
    <property type="match status" value="1"/>
</dbReference>
<dbReference type="Gene3D" id="1.10.1280.10">
    <property type="entry name" value="Di-copper center containing domain from catechol oxidase"/>
    <property type="match status" value="1"/>
</dbReference>
<gene>
    <name evidence="4" type="ORF">ASIM_LOCUS2110</name>
</gene>
<evidence type="ECO:0000313" key="6">
    <source>
        <dbReference type="WBParaSite" id="ASIM_0000224001-mRNA-1"/>
    </source>
</evidence>
<proteinExistence type="predicted"/>
<dbReference type="Pfam" id="PF00264">
    <property type="entry name" value="Tyrosinase"/>
    <property type="match status" value="1"/>
</dbReference>
<sequence length="326" mass="37142">MSPKYSRNLGQEGGLMTEHRINQVVQQPAVEYLLAYTAPLAGCPVPVNFFALEYTHSNVHLWVGGNMKPPVSSSNDPIFFAHHSFIDFIWEAWRLTKQSRWTRESVFSPDLPRCADPQHFSWAVMRPFNNLINREGIIYKFMIFGLSNLYTDQLYRYAPRPTCTLQMPTCDSPYLFCDTLAVNAHCVSKIKLNGRCSGFEGLDACYDGVCQMGFCVPGPTPPPFKRPERKTTPCFNRDPCCERWALDGECRRNRNYMRKYCAAACASCKPSYDIAEECADRHELCLKWSADNHCNGRSTRFMQENCRSSCGFCAVEKSANCQAFPT</sequence>
<dbReference type="PROSITE" id="PS51670">
    <property type="entry name" value="SHKT"/>
    <property type="match status" value="2"/>
</dbReference>
<comment type="caution">
    <text evidence="2">Lacks conserved residue(s) required for the propagation of feature annotation.</text>
</comment>
<keyword evidence="1" id="KW-0479">Metal-binding</keyword>
<dbReference type="SUPFAM" id="SSF48056">
    <property type="entry name" value="Di-copper centre-containing domain"/>
    <property type="match status" value="1"/>
</dbReference>
<dbReference type="OrthoDB" id="5856354at2759"/>
<keyword evidence="2" id="KW-1015">Disulfide bond</keyword>
<dbReference type="PROSITE" id="PS00498">
    <property type="entry name" value="TYROSINASE_2"/>
    <property type="match status" value="1"/>
</dbReference>
<protein>
    <submittedName>
        <fullName evidence="6">Tyrosinase_Cu-bd domain-containing protein</fullName>
    </submittedName>
</protein>
<feature type="domain" description="ShKT" evidence="3">
    <location>
        <begin position="234"/>
        <end position="268"/>
    </location>
</feature>
<organism evidence="6">
    <name type="scientific">Anisakis simplex</name>
    <name type="common">Herring worm</name>
    <dbReference type="NCBI Taxonomy" id="6269"/>
    <lineage>
        <taxon>Eukaryota</taxon>
        <taxon>Metazoa</taxon>
        <taxon>Ecdysozoa</taxon>
        <taxon>Nematoda</taxon>
        <taxon>Chromadorea</taxon>
        <taxon>Rhabditida</taxon>
        <taxon>Spirurina</taxon>
        <taxon>Ascaridomorpha</taxon>
        <taxon>Ascaridoidea</taxon>
        <taxon>Anisakidae</taxon>
        <taxon>Anisakis</taxon>
        <taxon>Anisakis simplex complex</taxon>
    </lineage>
</organism>
<feature type="disulfide bond" evidence="2">
    <location>
        <begin position="234"/>
        <end position="268"/>
    </location>
</feature>
<keyword evidence="5" id="KW-1185">Reference proteome</keyword>
<evidence type="ECO:0000259" key="3">
    <source>
        <dbReference type="PROSITE" id="PS51670"/>
    </source>
</evidence>
<evidence type="ECO:0000313" key="4">
    <source>
        <dbReference type="EMBL" id="VDK19639.1"/>
    </source>
</evidence>
<dbReference type="SMART" id="SM00254">
    <property type="entry name" value="ShKT"/>
    <property type="match status" value="2"/>
</dbReference>
<dbReference type="EMBL" id="UYRR01002659">
    <property type="protein sequence ID" value="VDK19639.1"/>
    <property type="molecule type" value="Genomic_DNA"/>
</dbReference>
<evidence type="ECO:0000256" key="2">
    <source>
        <dbReference type="PROSITE-ProRule" id="PRU01005"/>
    </source>
</evidence>
<dbReference type="PRINTS" id="PR00092">
    <property type="entry name" value="TYROSINASE"/>
</dbReference>